<name>A0A8T2WKD8_POPDE</name>
<dbReference type="GO" id="GO:0052689">
    <property type="term" value="F:carboxylic ester hydrolase activity"/>
    <property type="evidence" value="ECO:0007669"/>
    <property type="project" value="TreeGrafter"/>
</dbReference>
<dbReference type="AlphaFoldDB" id="A0A8T2WKD8"/>
<dbReference type="SUPFAM" id="SSF53474">
    <property type="entry name" value="alpha/beta-Hydrolases"/>
    <property type="match status" value="1"/>
</dbReference>
<dbReference type="InterPro" id="IPR050466">
    <property type="entry name" value="Carboxylest/Gibb_receptor"/>
</dbReference>
<dbReference type="Gene3D" id="3.40.50.1820">
    <property type="entry name" value="alpha/beta hydrolase"/>
    <property type="match status" value="1"/>
</dbReference>
<accession>A0A8T2WKD8</accession>
<organism evidence="3 4">
    <name type="scientific">Populus deltoides</name>
    <name type="common">Eastern poplar</name>
    <name type="synonym">Eastern cottonwood</name>
    <dbReference type="NCBI Taxonomy" id="3696"/>
    <lineage>
        <taxon>Eukaryota</taxon>
        <taxon>Viridiplantae</taxon>
        <taxon>Streptophyta</taxon>
        <taxon>Embryophyta</taxon>
        <taxon>Tracheophyta</taxon>
        <taxon>Spermatophyta</taxon>
        <taxon>Magnoliopsida</taxon>
        <taxon>eudicotyledons</taxon>
        <taxon>Gunneridae</taxon>
        <taxon>Pentapetalae</taxon>
        <taxon>rosids</taxon>
        <taxon>fabids</taxon>
        <taxon>Malpighiales</taxon>
        <taxon>Salicaceae</taxon>
        <taxon>Saliceae</taxon>
        <taxon>Populus</taxon>
    </lineage>
</organism>
<dbReference type="GO" id="GO:0009860">
    <property type="term" value="P:pollen tube growth"/>
    <property type="evidence" value="ECO:0007669"/>
    <property type="project" value="TreeGrafter"/>
</dbReference>
<gene>
    <name evidence="3" type="ORF">H0E87_031073</name>
</gene>
<comment type="caution">
    <text evidence="3">The sequence shown here is derived from an EMBL/GenBank/DDBJ whole genome shotgun (WGS) entry which is preliminary data.</text>
</comment>
<evidence type="ECO:0000313" key="3">
    <source>
        <dbReference type="EMBL" id="KAH8481024.1"/>
    </source>
</evidence>
<reference evidence="3" key="1">
    <citation type="journal article" date="2021" name="J. Hered.">
        <title>Genome Assembly of Salicaceae Populus deltoides (Eastern Cottonwood) I-69 Based on Nanopore Sequencing and Hi-C Technologies.</title>
        <authorList>
            <person name="Bai S."/>
            <person name="Wu H."/>
            <person name="Zhang J."/>
            <person name="Pan Z."/>
            <person name="Zhao W."/>
            <person name="Li Z."/>
            <person name="Tong C."/>
        </authorList>
    </citation>
    <scope>NUCLEOTIDE SEQUENCE</scope>
    <source>
        <tissue evidence="3">Leaf</tissue>
    </source>
</reference>
<dbReference type="EMBL" id="JACEGQ020000019">
    <property type="protein sequence ID" value="KAH8481024.1"/>
    <property type="molecule type" value="Genomic_DNA"/>
</dbReference>
<proteinExistence type="inferred from homology"/>
<keyword evidence="4" id="KW-1185">Reference proteome</keyword>
<protein>
    <recommendedName>
        <fullName evidence="2">Alpha/beta hydrolase fold-3 domain-containing protein</fullName>
    </recommendedName>
</protein>
<evidence type="ECO:0000259" key="2">
    <source>
        <dbReference type="Pfam" id="PF07859"/>
    </source>
</evidence>
<dbReference type="Pfam" id="PF07859">
    <property type="entry name" value="Abhydrolase_3"/>
    <property type="match status" value="1"/>
</dbReference>
<comment type="similarity">
    <text evidence="1">Belongs to the 'GDXG' lipolytic enzyme family.</text>
</comment>
<dbReference type="PANTHER" id="PTHR23024">
    <property type="entry name" value="ARYLACETAMIDE DEACETYLASE"/>
    <property type="match status" value="1"/>
</dbReference>
<dbReference type="Proteomes" id="UP000807159">
    <property type="component" value="Chromosome 19"/>
</dbReference>
<dbReference type="InterPro" id="IPR013094">
    <property type="entry name" value="AB_hydrolase_3"/>
</dbReference>
<feature type="domain" description="Alpha/beta hydrolase fold-3" evidence="2">
    <location>
        <begin position="89"/>
        <end position="306"/>
    </location>
</feature>
<sequence length="348" mass="38647">MAETPRTLRLSLKTRLLLAAHSFGIRAASRSDHTVIRSVLNIFDPKAAASAKPINGVSSFDNTIDPTRNLWFRLYAPTSTATTDALPVIIFFHGGGFAFMAANSKSFDVLCRRLAREINAVVISVNYRLAPEYKYPCQYEDGFDALKYIDGMTFENFPANLDLGRCFIAGDSAGGNLAHHVVLKACEHTFSNIKIKGLIAMQPFFGGEERTESEIKLVGVPLISVERTDWMWKAFLPEGSDRNHSVVNVFGPNAVDISGVKFPATLLFVGGFDPLQDWQKRYHEGLKKSGKEVHLVEYPNVFHGFYCLPESPEFSLLIGEVKSFVQKQSSLTLGEVTTTSILLLYLIQ</sequence>
<evidence type="ECO:0000256" key="1">
    <source>
        <dbReference type="ARBA" id="ARBA00010515"/>
    </source>
</evidence>
<dbReference type="PANTHER" id="PTHR23024:SF434">
    <property type="entry name" value="ALPHA_BETA HYDROLASE FOLD-3 DOMAIN-CONTAINING PROTEIN"/>
    <property type="match status" value="1"/>
</dbReference>
<evidence type="ECO:0000313" key="4">
    <source>
        <dbReference type="Proteomes" id="UP000807159"/>
    </source>
</evidence>
<dbReference type="InterPro" id="IPR029058">
    <property type="entry name" value="AB_hydrolase_fold"/>
</dbReference>